<gene>
    <name evidence="2" type="ORF">AUC61_21395</name>
</gene>
<reference evidence="2 3" key="1">
    <citation type="submission" date="2015-12" db="EMBL/GenBank/DDBJ databases">
        <title>Phylogenomics in the description of a new species in the Pseudomonas syringae group.</title>
        <authorList>
            <person name="Busquets A."/>
            <person name="Gomila M."/>
            <person name="Beiki F."/>
            <person name="Rahimian H."/>
            <person name="Mulet M."/>
            <person name="Sanchez D."/>
            <person name="Garcia-Valdes E."/>
            <person name="Lalucat J."/>
        </authorList>
    </citation>
    <scope>NUCLEOTIDE SEQUENCE [LARGE SCALE GENOMIC DNA]</scope>
    <source>
        <strain evidence="2 3">S25</strain>
    </source>
</reference>
<organism evidence="2 3">
    <name type="scientific">Pseudomonas maioricensis</name>
    <dbReference type="NCBI Taxonomy" id="1766623"/>
    <lineage>
        <taxon>Bacteria</taxon>
        <taxon>Pseudomonadati</taxon>
        <taxon>Pseudomonadota</taxon>
        <taxon>Gammaproteobacteria</taxon>
        <taxon>Pseudomonadales</taxon>
        <taxon>Pseudomonadaceae</taxon>
        <taxon>Pseudomonas</taxon>
    </lineage>
</organism>
<dbReference type="InterPro" id="IPR041633">
    <property type="entry name" value="Polbeta"/>
</dbReference>
<dbReference type="NCBIfam" id="NF047752">
    <property type="entry name" value="MntA_antitoxin"/>
    <property type="match status" value="1"/>
</dbReference>
<evidence type="ECO:0000313" key="3">
    <source>
        <dbReference type="Proteomes" id="UP001320513"/>
    </source>
</evidence>
<evidence type="ECO:0000313" key="2">
    <source>
        <dbReference type="EMBL" id="MCI8212092.1"/>
    </source>
</evidence>
<name>A0ABS9ZP85_9PSED</name>
<protein>
    <submittedName>
        <fullName evidence="2">DNA polymerase subunit beta</fullName>
    </submittedName>
</protein>
<dbReference type="EMBL" id="LOHG01000017">
    <property type="protein sequence ID" value="MCI8212092.1"/>
    <property type="molecule type" value="Genomic_DNA"/>
</dbReference>
<dbReference type="Pfam" id="PF18765">
    <property type="entry name" value="Polbeta"/>
    <property type="match status" value="1"/>
</dbReference>
<dbReference type="CDD" id="cd05403">
    <property type="entry name" value="NT_KNTase_like"/>
    <property type="match status" value="1"/>
</dbReference>
<accession>A0ABS9ZP85</accession>
<dbReference type="InterPro" id="IPR052930">
    <property type="entry name" value="TA_antitoxin_MntA"/>
</dbReference>
<keyword evidence="3" id="KW-1185">Reference proteome</keyword>
<dbReference type="InterPro" id="IPR043519">
    <property type="entry name" value="NT_sf"/>
</dbReference>
<dbReference type="SUPFAM" id="SSF81301">
    <property type="entry name" value="Nucleotidyltransferase"/>
    <property type="match status" value="1"/>
</dbReference>
<dbReference type="RefSeq" id="WP_243248154.1">
    <property type="nucleotide sequence ID" value="NZ_LOHG01000017.1"/>
</dbReference>
<dbReference type="Proteomes" id="UP001320513">
    <property type="component" value="Unassembled WGS sequence"/>
</dbReference>
<dbReference type="PANTHER" id="PTHR43852:SF2">
    <property type="entry name" value="PROTEIN ADENYLYLTRANSFERASE MNTA"/>
    <property type="match status" value="1"/>
</dbReference>
<comment type="caution">
    <text evidence="2">The sequence shown here is derived from an EMBL/GenBank/DDBJ whole genome shotgun (WGS) entry which is preliminary data.</text>
</comment>
<evidence type="ECO:0000259" key="1">
    <source>
        <dbReference type="Pfam" id="PF18765"/>
    </source>
</evidence>
<proteinExistence type="predicted"/>
<dbReference type="PANTHER" id="PTHR43852">
    <property type="entry name" value="NUCLEOTIDYLTRANSFERASE"/>
    <property type="match status" value="1"/>
</dbReference>
<dbReference type="Gene3D" id="3.30.460.10">
    <property type="entry name" value="Beta Polymerase, domain 2"/>
    <property type="match status" value="1"/>
</dbReference>
<feature type="domain" description="Polymerase beta nucleotidyltransferase" evidence="1">
    <location>
        <begin position="15"/>
        <end position="95"/>
    </location>
</feature>
<sequence>MNIQNVLTCLHDRLPNLLGVYLFGSQVSGHANAESDIDLAVLVPGVIDPVDLWRLAGELADIAGFHVDLIDLRAASTIMQYQIITKGRRLWAKNEAAGIFEAFVLSEKTSLDCARSGLLDDIQKKGIVHGR</sequence>